<feature type="compositionally biased region" description="Polar residues" evidence="3">
    <location>
        <begin position="1372"/>
        <end position="1387"/>
    </location>
</feature>
<feature type="compositionally biased region" description="Polar residues" evidence="3">
    <location>
        <begin position="408"/>
        <end position="418"/>
    </location>
</feature>
<feature type="compositionally biased region" description="Polar residues" evidence="3">
    <location>
        <begin position="1447"/>
        <end position="1457"/>
    </location>
</feature>
<dbReference type="InterPro" id="IPR036860">
    <property type="entry name" value="SH2_dom_sf"/>
</dbReference>
<feature type="region of interest" description="Disordered" evidence="3">
    <location>
        <begin position="1168"/>
        <end position="1206"/>
    </location>
</feature>
<evidence type="ECO:0000256" key="3">
    <source>
        <dbReference type="SAM" id="MobiDB-lite"/>
    </source>
</evidence>
<feature type="compositionally biased region" description="Basic and acidic residues" evidence="3">
    <location>
        <begin position="321"/>
        <end position="336"/>
    </location>
</feature>
<protein>
    <submittedName>
        <fullName evidence="5">SOCS7-like protein</fullName>
    </submittedName>
</protein>
<dbReference type="PROSITE" id="PS50001">
    <property type="entry name" value="SH2"/>
    <property type="match status" value="1"/>
</dbReference>
<feature type="compositionally biased region" description="Basic and acidic residues" evidence="3">
    <location>
        <begin position="1168"/>
        <end position="1180"/>
    </location>
</feature>
<feature type="compositionally biased region" description="Polar residues" evidence="3">
    <location>
        <begin position="443"/>
        <end position="456"/>
    </location>
</feature>
<feature type="compositionally biased region" description="Low complexity" evidence="3">
    <location>
        <begin position="1471"/>
        <end position="1487"/>
    </location>
</feature>
<dbReference type="Gene3D" id="3.30.505.10">
    <property type="entry name" value="SH2 domain"/>
    <property type="match status" value="1"/>
</dbReference>
<dbReference type="SUPFAM" id="SSF55550">
    <property type="entry name" value="SH2 domain"/>
    <property type="match status" value="1"/>
</dbReference>
<dbReference type="PANTHER" id="PTHR10155:SF5">
    <property type="entry name" value="SUPPRESSOR OF CYTOKINE SIGNALING 7"/>
    <property type="match status" value="1"/>
</dbReference>
<keyword evidence="6" id="KW-1185">Reference proteome</keyword>
<accession>A0ABY7EK98</accession>
<feature type="region of interest" description="Disordered" evidence="3">
    <location>
        <begin position="298"/>
        <end position="354"/>
    </location>
</feature>
<dbReference type="Pfam" id="PF00017">
    <property type="entry name" value="SH2"/>
    <property type="match status" value="1"/>
</dbReference>
<feature type="region of interest" description="Disordered" evidence="3">
    <location>
        <begin position="1353"/>
        <end position="1387"/>
    </location>
</feature>
<feature type="compositionally biased region" description="Pro residues" evidence="3">
    <location>
        <begin position="1361"/>
        <end position="1371"/>
    </location>
</feature>
<dbReference type="EMBL" id="CP111018">
    <property type="protein sequence ID" value="WAR10423.1"/>
    <property type="molecule type" value="Genomic_DNA"/>
</dbReference>
<sequence>MASKNVKSSTLPPGLKYSTQQQEENEGFLSKLRKKFKLKKAKYHVDVSTGECDNISPLSFKKRQSVEVQQDETPWTLRDPSDIENGQLMESKSESPGQVKRSFRTQSDRHIAGKLSSKLKHERKNSYPERELSALKNAQMFEIAPDTLEVSAKPKTRVGNEYSRLDYETRDLAADIRQERLKTESAIVNEHLAEDDSAIDLDSMEADRQVVVPPDLDFIDPGYEKLPVRRKQPDIKAEVVDCQKSPDWDPRYESMQDVKQKIKERFADASVDKTKDDIESAFDPNYESVAEAKAKLGDKVSKSDNENEMEILEDPGYQTVKDVKREREKRECDMKPPKTYNLNQSIESLDEPGYESLNDVKRKMREIADKPMVKEEDMNDSALEMSIMAPNQKPSDDQENDPDEVKTNKLSHSGNLKSPESDSGIRGLTEAAVTLTGFATALSGSCSDLTQSGPHKSTTESKDSGFASKERSVDSEHEDNLYSSIKKKTKAYEEDPQYSSVRKDRTASDQSLEPEKTEQLVPVPVEAYDSDTELSLEPGYAECADAIKGCIPYSIYSDGSGSKVSSCMSLDLSAEDFIQEPGYAECADAIKHGAIKKISVSHERLVECRSDERLNVEPEIYANPQILFRKRSKMLEDSVEESLGGTEDDMDINVAEKRKSIDGYGKKDKNRKSGRKTVEVKEELPVAPPLPARNYSLYLESEEAEKTVNEVLEELKLEGDENDAFENVKNTFAESCGVGAEPSKMPKNSDVDLKKEPCRNVAELDRECLGSNCEVEKKGKTSSKETLTEQCDVEKNNEQHCEAGSKKCGVKSSSHCSGGEGCGSGNDDDADDADCLKVKVTDSCGKEFMLKVVEKEESMKIRVKRKQSRGKSITSDEKGTRPGLEGGGPNLTMGGPDLERSGQRTGFGLEESHPNTVGTGPNLDKTCDLDNTKEENDLNAKNISLVKDDLHVCKALNSELKDQNESSDHSREVITCDNSESTLTECFDTKRCDSGKQYNCDVSLTNVDGCLITSAYNCSQSSHISTKDQSAYQCTDTNDDVLCSGDSFHSKNITHSLNSDTTFQEVHVSDGIDHESDNTYQKDVSALVVGVKADRAPSVNVIKMKSVSSMDSDFDMLDNEDLPKLEISESDLDSPFEASDASNNPDTQFDIANESATIVKMTNDLTKDLSGKSEPMREESEVLNNDQNKGIGEHRGMTGHEEDRVESTAGTVKFALDLSISEKTVDGCQEAETMVVNIEKIDELCAFKIVDPECELSDDSAIEDNVDQERDTSTHIATNVVKEPGDISVDGICTTETSLCETDGSMENTETVSRNIVLSPNQPLQAYDPRLYVDCEPTHMSLFEVLGHSQPHVANVSHSGEPPPPRPPPPSLTNQMETSPLNDPAHTSNVFLYDESVHGLPVFSPDPSQHANVFNCFSDTEDGSRNTHSLNNSDNSHIPRDFLMGSHCTNEDGSINSHAPPPRPPPIAIGQSESSRDSNSSQSSSRSAGTPQDETLPGFRFLSGSGPSDEEGGNPPAIPPRASTRHGNKTTKRPASYSQDFMKSMRQLKDCGWYWGPLSWGEAEMKLANKPEGTFLVRDSSDERYILSLSFKNQGRVHHTRIEHHKGHFSFWSQPDSHDANRRQTDFER</sequence>
<evidence type="ECO:0000256" key="2">
    <source>
        <dbReference type="PROSITE-ProRule" id="PRU00191"/>
    </source>
</evidence>
<evidence type="ECO:0000256" key="1">
    <source>
        <dbReference type="ARBA" id="ARBA00022999"/>
    </source>
</evidence>
<feature type="region of interest" description="Disordered" evidence="3">
    <location>
        <begin position="861"/>
        <end position="896"/>
    </location>
</feature>
<feature type="region of interest" description="Disordered" evidence="3">
    <location>
        <begin position="443"/>
        <end position="518"/>
    </location>
</feature>
<dbReference type="SMART" id="SM00252">
    <property type="entry name" value="SH2"/>
    <property type="match status" value="1"/>
</dbReference>
<dbReference type="PANTHER" id="PTHR10155">
    <property type="entry name" value="PHOSPHATIDYLINOSITOL 3-KINASE REGULATORY SUBUNIT"/>
    <property type="match status" value="1"/>
</dbReference>
<keyword evidence="1 2" id="KW-0727">SH2 domain</keyword>
<dbReference type="Proteomes" id="UP001164746">
    <property type="component" value="Chromosome 7"/>
</dbReference>
<feature type="compositionally biased region" description="Basic and acidic residues" evidence="3">
    <location>
        <begin position="1191"/>
        <end position="1206"/>
    </location>
</feature>
<feature type="compositionally biased region" description="Basic and acidic residues" evidence="3">
    <location>
        <begin position="1616"/>
        <end position="1629"/>
    </location>
</feature>
<proteinExistence type="predicted"/>
<name>A0ABY7EK98_MYAAR</name>
<feature type="region of interest" description="Disordered" evidence="3">
    <location>
        <begin position="1609"/>
        <end position="1629"/>
    </location>
</feature>
<feature type="region of interest" description="Disordered" evidence="3">
    <location>
        <begin position="1"/>
        <end position="26"/>
    </location>
</feature>
<feature type="compositionally biased region" description="Polar residues" evidence="3">
    <location>
        <begin position="1426"/>
        <end position="1436"/>
    </location>
</feature>
<dbReference type="InterPro" id="IPR000980">
    <property type="entry name" value="SH2"/>
</dbReference>
<feature type="region of interest" description="Disordered" evidence="3">
    <location>
        <begin position="61"/>
        <end position="128"/>
    </location>
</feature>
<feature type="domain" description="SH2" evidence="4">
    <location>
        <begin position="1553"/>
        <end position="1629"/>
    </location>
</feature>
<evidence type="ECO:0000313" key="5">
    <source>
        <dbReference type="EMBL" id="WAR10423.1"/>
    </source>
</evidence>
<reference evidence="5" key="1">
    <citation type="submission" date="2022-11" db="EMBL/GenBank/DDBJ databases">
        <title>Centuries of genome instability and evolution in soft-shell clam transmissible cancer (bioRxiv).</title>
        <authorList>
            <person name="Hart S.F.M."/>
            <person name="Yonemitsu M.A."/>
            <person name="Giersch R.M."/>
            <person name="Beal B.F."/>
            <person name="Arriagada G."/>
            <person name="Davis B.W."/>
            <person name="Ostrander E.A."/>
            <person name="Goff S.P."/>
            <person name="Metzger M.J."/>
        </authorList>
    </citation>
    <scope>NUCLEOTIDE SEQUENCE</scope>
    <source>
        <strain evidence="5">MELC-2E11</strain>
        <tissue evidence="5">Siphon/mantle</tissue>
    </source>
</reference>
<feature type="compositionally biased region" description="Polar residues" evidence="3">
    <location>
        <begin position="1"/>
        <end position="22"/>
    </location>
</feature>
<feature type="compositionally biased region" description="Basic and acidic residues" evidence="3">
    <location>
        <begin position="457"/>
        <end position="480"/>
    </location>
</feature>
<evidence type="ECO:0000259" key="4">
    <source>
        <dbReference type="PROSITE" id="PS50001"/>
    </source>
</evidence>
<feature type="region of interest" description="Disordered" evidence="3">
    <location>
        <begin position="366"/>
        <end position="428"/>
    </location>
</feature>
<gene>
    <name evidence="5" type="ORF">MAR_035499</name>
</gene>
<feature type="compositionally biased region" description="Basic residues" evidence="3">
    <location>
        <begin position="1523"/>
        <end position="1532"/>
    </location>
</feature>
<organism evidence="5 6">
    <name type="scientific">Mya arenaria</name>
    <name type="common">Soft-shell clam</name>
    <dbReference type="NCBI Taxonomy" id="6604"/>
    <lineage>
        <taxon>Eukaryota</taxon>
        <taxon>Metazoa</taxon>
        <taxon>Spiralia</taxon>
        <taxon>Lophotrochozoa</taxon>
        <taxon>Mollusca</taxon>
        <taxon>Bivalvia</taxon>
        <taxon>Autobranchia</taxon>
        <taxon>Heteroconchia</taxon>
        <taxon>Euheterodonta</taxon>
        <taxon>Imparidentia</taxon>
        <taxon>Neoheterodontei</taxon>
        <taxon>Myida</taxon>
        <taxon>Myoidea</taxon>
        <taxon>Myidae</taxon>
        <taxon>Mya</taxon>
    </lineage>
</organism>
<feature type="compositionally biased region" description="Basic and acidic residues" evidence="3">
    <location>
        <begin position="501"/>
        <end position="518"/>
    </location>
</feature>
<evidence type="ECO:0000313" key="6">
    <source>
        <dbReference type="Proteomes" id="UP001164746"/>
    </source>
</evidence>
<feature type="compositionally biased region" description="Basic and acidic residues" evidence="3">
    <location>
        <begin position="366"/>
        <end position="376"/>
    </location>
</feature>
<feature type="region of interest" description="Disordered" evidence="3">
    <location>
        <begin position="1421"/>
        <end position="1538"/>
    </location>
</feature>